<evidence type="ECO:0000256" key="1">
    <source>
        <dbReference type="ARBA" id="ARBA00004496"/>
    </source>
</evidence>
<feature type="site" description="Substrate discrimination" evidence="16">
    <location>
        <position position="14"/>
    </location>
</feature>
<evidence type="ECO:0000256" key="9">
    <source>
        <dbReference type="ARBA" id="ARBA00022723"/>
    </source>
</evidence>
<dbReference type="FunFam" id="3.40.1170.60:FF:000001">
    <property type="entry name" value="DNA polymerase IV"/>
    <property type="match status" value="1"/>
</dbReference>
<dbReference type="HOGENOM" id="CLU_012348_1_0_9"/>
<feature type="binding site" evidence="16">
    <location>
        <position position="104"/>
    </location>
    <ligand>
        <name>Mg(2+)</name>
        <dbReference type="ChEBI" id="CHEBI:18420"/>
    </ligand>
</feature>
<keyword evidence="11 16" id="KW-0460">Magnesium</keyword>
<dbReference type="Pfam" id="PF11799">
    <property type="entry name" value="IMS_C"/>
    <property type="match status" value="1"/>
</dbReference>
<dbReference type="GO" id="GO:0000287">
    <property type="term" value="F:magnesium ion binding"/>
    <property type="evidence" value="ECO:0007669"/>
    <property type="project" value="UniProtKB-UniRule"/>
</dbReference>
<keyword evidence="10 16" id="KW-0227">DNA damage</keyword>
<keyword evidence="7 16" id="KW-0548">Nucleotidyltransferase</keyword>
<dbReference type="InterPro" id="IPR036775">
    <property type="entry name" value="DNA_pol_Y-fam_lit_finger_sf"/>
</dbReference>
<dbReference type="Gene3D" id="1.10.150.20">
    <property type="entry name" value="5' to 3' exonuclease, C-terminal subdomain"/>
    <property type="match status" value="1"/>
</dbReference>
<feature type="domain" description="UmuC" evidence="18">
    <location>
        <begin position="5"/>
        <end position="180"/>
    </location>
</feature>
<dbReference type="InterPro" id="IPR024728">
    <property type="entry name" value="PolY_HhH_motif"/>
</dbReference>
<evidence type="ECO:0000256" key="8">
    <source>
        <dbReference type="ARBA" id="ARBA00022705"/>
    </source>
</evidence>
<dbReference type="GO" id="GO:0006281">
    <property type="term" value="P:DNA repair"/>
    <property type="evidence" value="ECO:0007669"/>
    <property type="project" value="UniProtKB-UniRule"/>
</dbReference>
<name>K6Q188_9FIRM</name>
<keyword evidence="4 16" id="KW-0515">Mutator protein</keyword>
<comment type="caution">
    <text evidence="19">The sequence shown here is derived from an EMBL/GenBank/DDBJ whole genome shotgun (WGS) entry which is preliminary data.</text>
</comment>
<feature type="active site" evidence="16">
    <location>
        <position position="105"/>
    </location>
</feature>
<dbReference type="SUPFAM" id="SSF100879">
    <property type="entry name" value="Lesion bypass DNA polymerase (Y-family), little finger domain"/>
    <property type="match status" value="1"/>
</dbReference>
<comment type="subcellular location">
    <subcellularLocation>
        <location evidence="1 16">Cytoplasm</location>
    </subcellularLocation>
</comment>
<dbReference type="Gene3D" id="3.30.1490.100">
    <property type="entry name" value="DNA polymerase, Y-family, little finger domain"/>
    <property type="match status" value="1"/>
</dbReference>
<evidence type="ECO:0000256" key="17">
    <source>
        <dbReference type="SAM" id="MobiDB-lite"/>
    </source>
</evidence>
<dbReference type="GO" id="GO:0005829">
    <property type="term" value="C:cytosol"/>
    <property type="evidence" value="ECO:0007669"/>
    <property type="project" value="TreeGrafter"/>
</dbReference>
<evidence type="ECO:0000256" key="7">
    <source>
        <dbReference type="ARBA" id="ARBA00022695"/>
    </source>
</evidence>
<dbReference type="GO" id="GO:0006261">
    <property type="term" value="P:DNA-templated DNA replication"/>
    <property type="evidence" value="ECO:0007669"/>
    <property type="project" value="UniProtKB-UniRule"/>
</dbReference>
<dbReference type="STRING" id="867903.ThesuDRAFT_00621"/>
<dbReference type="GO" id="GO:0009432">
    <property type="term" value="P:SOS response"/>
    <property type="evidence" value="ECO:0007669"/>
    <property type="project" value="TreeGrafter"/>
</dbReference>
<evidence type="ECO:0000256" key="5">
    <source>
        <dbReference type="ARBA" id="ARBA00022490"/>
    </source>
</evidence>
<dbReference type="HAMAP" id="MF_01113">
    <property type="entry name" value="DNApol_IV"/>
    <property type="match status" value="1"/>
</dbReference>
<dbReference type="InterPro" id="IPR022880">
    <property type="entry name" value="DNApol_IV"/>
</dbReference>
<dbReference type="FunFam" id="3.30.1490.100:FF:000004">
    <property type="entry name" value="DNA polymerase IV"/>
    <property type="match status" value="1"/>
</dbReference>
<dbReference type="OrthoDB" id="9808813at2"/>
<evidence type="ECO:0000256" key="13">
    <source>
        <dbReference type="ARBA" id="ARBA00023125"/>
    </source>
</evidence>
<dbReference type="EMBL" id="AENY02000002">
    <property type="protein sequence ID" value="EKP94908.1"/>
    <property type="molecule type" value="Genomic_DNA"/>
</dbReference>
<reference evidence="19" key="2">
    <citation type="submission" date="2012-10" db="EMBL/GenBank/DDBJ databases">
        <title>Improved high-quality draft of Thermaerobacter subterraneus C21, DSM 13965.</title>
        <authorList>
            <consortium name="DOE Joint Genome Institute"/>
            <person name="Eisen J."/>
            <person name="Huntemann M."/>
            <person name="Wei C.-L."/>
            <person name="Han J."/>
            <person name="Detter J.C."/>
            <person name="Han C."/>
            <person name="Tapia R."/>
            <person name="Chen A."/>
            <person name="Kyrpides N."/>
            <person name="Mavromatis K."/>
            <person name="Markowitz V."/>
            <person name="Szeto E."/>
            <person name="Ivanova N."/>
            <person name="Mikhailova N."/>
            <person name="Ovchinnikova G."/>
            <person name="Pagani I."/>
            <person name="Pati A."/>
            <person name="Goodwin L."/>
            <person name="Nordberg H.P."/>
            <person name="Cantor M.N."/>
            <person name="Hua S.X."/>
            <person name="Woyke T."/>
            <person name="Eisen J."/>
            <person name="Klenk H.-P."/>
        </authorList>
    </citation>
    <scope>NUCLEOTIDE SEQUENCE [LARGE SCALE GENOMIC DNA]</scope>
    <source>
        <strain evidence="19">DSM 13965</strain>
    </source>
</reference>
<dbReference type="GO" id="GO:0003887">
    <property type="term" value="F:DNA-directed DNA polymerase activity"/>
    <property type="evidence" value="ECO:0007669"/>
    <property type="project" value="UniProtKB-UniRule"/>
</dbReference>
<dbReference type="InterPro" id="IPR017961">
    <property type="entry name" value="DNA_pol_Y-fam_little_finger"/>
</dbReference>
<comment type="catalytic activity">
    <reaction evidence="15 16">
        <text>DNA(n) + a 2'-deoxyribonucleoside 5'-triphosphate = DNA(n+1) + diphosphate</text>
        <dbReference type="Rhea" id="RHEA:22508"/>
        <dbReference type="Rhea" id="RHEA-COMP:17339"/>
        <dbReference type="Rhea" id="RHEA-COMP:17340"/>
        <dbReference type="ChEBI" id="CHEBI:33019"/>
        <dbReference type="ChEBI" id="CHEBI:61560"/>
        <dbReference type="ChEBI" id="CHEBI:173112"/>
        <dbReference type="EC" id="2.7.7.7"/>
    </reaction>
</comment>
<dbReference type="PANTHER" id="PTHR11076">
    <property type="entry name" value="DNA REPAIR POLYMERASE UMUC / TRANSFERASE FAMILY MEMBER"/>
    <property type="match status" value="1"/>
</dbReference>
<dbReference type="Gene3D" id="3.40.1170.60">
    <property type="match status" value="1"/>
</dbReference>
<organism evidence="19 20">
    <name type="scientific">Thermaerobacter subterraneus DSM 13965</name>
    <dbReference type="NCBI Taxonomy" id="867903"/>
    <lineage>
        <taxon>Bacteria</taxon>
        <taxon>Bacillati</taxon>
        <taxon>Bacillota</taxon>
        <taxon>Clostridia</taxon>
        <taxon>Eubacteriales</taxon>
        <taxon>Clostridiales Family XVII. Incertae Sedis</taxon>
        <taxon>Thermaerobacter</taxon>
    </lineage>
</organism>
<reference evidence="19" key="1">
    <citation type="submission" date="2010-10" db="EMBL/GenBank/DDBJ databases">
        <authorList>
            <consortium name="US DOE Joint Genome Institute (JGI-PGF)"/>
            <person name="Lucas S."/>
            <person name="Copeland A."/>
            <person name="Lapidus A."/>
            <person name="Bruce D."/>
            <person name="Goodwin L."/>
            <person name="Pitluck S."/>
            <person name="Kyrpides N."/>
            <person name="Mavromatis K."/>
            <person name="Detter J.C."/>
            <person name="Han C."/>
            <person name="Land M."/>
            <person name="Hauser L."/>
            <person name="Markowitz V."/>
            <person name="Cheng J.-F."/>
            <person name="Hugenholtz P."/>
            <person name="Woyke T."/>
            <person name="Wu D."/>
            <person name="Pukall R."/>
            <person name="Wahrenburg C."/>
            <person name="Brambilla E."/>
            <person name="Klenk H.-P."/>
            <person name="Eisen J.A."/>
        </authorList>
    </citation>
    <scope>NUCLEOTIDE SEQUENCE [LARGE SCALE GENOMIC DNA]</scope>
    <source>
        <strain evidence="19">DSM 13965</strain>
    </source>
</reference>
<dbReference type="PANTHER" id="PTHR11076:SF33">
    <property type="entry name" value="DNA POLYMERASE KAPPA"/>
    <property type="match status" value="1"/>
</dbReference>
<keyword evidence="12 16" id="KW-0239">DNA-directed DNA polymerase</keyword>
<dbReference type="InterPro" id="IPR001126">
    <property type="entry name" value="UmuC"/>
</dbReference>
<evidence type="ECO:0000256" key="6">
    <source>
        <dbReference type="ARBA" id="ARBA00022679"/>
    </source>
</evidence>
<comment type="similarity">
    <text evidence="2 16">Belongs to the DNA polymerase type-Y family.</text>
</comment>
<accession>K6Q188</accession>
<keyword evidence="20" id="KW-1185">Reference proteome</keyword>
<protein>
    <recommendedName>
        <fullName evidence="16">DNA polymerase IV</fullName>
        <shortName evidence="16">Pol IV</shortName>
        <ecNumber evidence="16">2.7.7.7</ecNumber>
    </recommendedName>
</protein>
<keyword evidence="9 16" id="KW-0479">Metal-binding</keyword>
<evidence type="ECO:0000256" key="10">
    <source>
        <dbReference type="ARBA" id="ARBA00022763"/>
    </source>
</evidence>
<feature type="region of interest" description="Disordered" evidence="17">
    <location>
        <begin position="378"/>
        <end position="432"/>
    </location>
</feature>
<evidence type="ECO:0000256" key="3">
    <source>
        <dbReference type="ARBA" id="ARBA00011245"/>
    </source>
</evidence>
<dbReference type="RefSeq" id="WP_006902901.1">
    <property type="nucleotide sequence ID" value="NZ_JH976535.1"/>
</dbReference>
<dbReference type="EC" id="2.7.7.7" evidence="16"/>
<dbReference type="AlphaFoldDB" id="K6Q188"/>
<evidence type="ECO:0000256" key="2">
    <source>
        <dbReference type="ARBA" id="ARBA00010945"/>
    </source>
</evidence>
<dbReference type="GO" id="GO:0003684">
    <property type="term" value="F:damaged DNA binding"/>
    <property type="evidence" value="ECO:0007669"/>
    <property type="project" value="InterPro"/>
</dbReference>
<evidence type="ECO:0000256" key="14">
    <source>
        <dbReference type="ARBA" id="ARBA00023204"/>
    </source>
</evidence>
<evidence type="ECO:0000256" key="11">
    <source>
        <dbReference type="ARBA" id="ARBA00022842"/>
    </source>
</evidence>
<dbReference type="InterPro" id="IPR043128">
    <property type="entry name" value="Rev_trsase/Diguanyl_cyclase"/>
</dbReference>
<dbReference type="Gene3D" id="3.30.70.270">
    <property type="match status" value="1"/>
</dbReference>
<dbReference type="InterPro" id="IPR043502">
    <property type="entry name" value="DNA/RNA_pol_sf"/>
</dbReference>
<dbReference type="Pfam" id="PF11798">
    <property type="entry name" value="IMS_HHH"/>
    <property type="match status" value="1"/>
</dbReference>
<dbReference type="eggNOG" id="COG0389">
    <property type="taxonomic scope" value="Bacteria"/>
</dbReference>
<dbReference type="SUPFAM" id="SSF56672">
    <property type="entry name" value="DNA/RNA polymerases"/>
    <property type="match status" value="1"/>
</dbReference>
<evidence type="ECO:0000259" key="18">
    <source>
        <dbReference type="PROSITE" id="PS50173"/>
    </source>
</evidence>
<evidence type="ECO:0000256" key="16">
    <source>
        <dbReference type="HAMAP-Rule" id="MF_01113"/>
    </source>
</evidence>
<keyword evidence="13 16" id="KW-0238">DNA-binding</keyword>
<evidence type="ECO:0000256" key="12">
    <source>
        <dbReference type="ARBA" id="ARBA00022932"/>
    </source>
</evidence>
<dbReference type="NCBIfam" id="NF002677">
    <property type="entry name" value="PRK02406.1"/>
    <property type="match status" value="1"/>
</dbReference>
<dbReference type="PROSITE" id="PS50173">
    <property type="entry name" value="UMUC"/>
    <property type="match status" value="1"/>
</dbReference>
<comment type="function">
    <text evidence="16">Poorly processive, error-prone DNA polymerase involved in untargeted mutagenesis. Copies undamaged DNA at stalled replication forks, which arise in vivo from mismatched or misaligned primer ends. These misaligned primers can be extended by PolIV. Exhibits no 3'-5' exonuclease (proofreading) activity. May be involved in translesional synthesis, in conjunction with the beta clamp from PolIII.</text>
</comment>
<keyword evidence="5 16" id="KW-0963">Cytoplasm</keyword>
<dbReference type="Proteomes" id="UP000005710">
    <property type="component" value="Unassembled WGS sequence"/>
</dbReference>
<feature type="binding site" evidence="16">
    <location>
        <position position="9"/>
    </location>
    <ligand>
        <name>Mg(2+)</name>
        <dbReference type="ChEBI" id="CHEBI:18420"/>
    </ligand>
</feature>
<comment type="subunit">
    <text evidence="3 16">Monomer.</text>
</comment>
<evidence type="ECO:0000256" key="4">
    <source>
        <dbReference type="ARBA" id="ARBA00022457"/>
    </source>
</evidence>
<evidence type="ECO:0000313" key="19">
    <source>
        <dbReference type="EMBL" id="EKP94908.1"/>
    </source>
</evidence>
<keyword evidence="6 16" id="KW-0808">Transferase</keyword>
<dbReference type="Pfam" id="PF00817">
    <property type="entry name" value="IMS"/>
    <property type="match status" value="1"/>
</dbReference>
<evidence type="ECO:0000313" key="20">
    <source>
        <dbReference type="Proteomes" id="UP000005710"/>
    </source>
</evidence>
<evidence type="ECO:0000256" key="15">
    <source>
        <dbReference type="ARBA" id="ARBA00049244"/>
    </source>
</evidence>
<dbReference type="GO" id="GO:0042276">
    <property type="term" value="P:error-prone translesion synthesis"/>
    <property type="evidence" value="ECO:0007669"/>
    <property type="project" value="TreeGrafter"/>
</dbReference>
<dbReference type="InterPro" id="IPR050116">
    <property type="entry name" value="DNA_polymerase-Y"/>
</dbReference>
<keyword evidence="14 16" id="KW-0234">DNA repair</keyword>
<dbReference type="CDD" id="cd03586">
    <property type="entry name" value="PolY_Pol_IV_kappa"/>
    <property type="match status" value="1"/>
</dbReference>
<gene>
    <name evidence="16" type="primary">dinB</name>
    <name evidence="19" type="ORF">ThesuDRAFT_00621</name>
</gene>
<keyword evidence="8 16" id="KW-0235">DNA replication</keyword>
<sequence>MDRWVLHCDLDAFFAAVEQLDRPELAGRPVIVGGDPASRGVVATCSYEARAFGVRSAMPLAQARRLCPQAVFLPVRRERYEEVSRRVMAILARESPVLEPVSIDEAYLEVRGDGPATARRLREAVRREVGLAMTVGVGPNRLVAKMACQMAKPDGLLVVPPDAVERWLAPQPVDALPGLGPVTAARLRRLGIETLGQLATAHPARLHPVLKSRVAEVQARARGWDPRPVGAGAPVRSFSEERTLARDRRAGQVLPVLAELCEELGSRLRRHGYRATQVTLKVRYADFTTITRSRSLEQPVCGDGELLAVARELLERHVPAGRWVRLVGVAAGGLVHRQDPQQLQLWPGDQRAQRLAEAVDRVRGRFGPSAIGLAARWLHQGRPQGRRVPSEHGPAGLPGGGRPVSPAGPTPGARGAPVEPAPGRRPRGGAQR</sequence>
<comment type="cofactor">
    <cofactor evidence="16">
        <name>Mg(2+)</name>
        <dbReference type="ChEBI" id="CHEBI:18420"/>
    </cofactor>
    <text evidence="16">Binds 2 magnesium ions per subunit.</text>
</comment>
<proteinExistence type="inferred from homology"/>